<dbReference type="OrthoDB" id="9811177at2"/>
<dbReference type="InterPro" id="IPR002725">
    <property type="entry name" value="YgjP-like_metallopeptidase"/>
</dbReference>
<reference evidence="2 3" key="1">
    <citation type="journal article" date="2019" name="Biochem. Eng. J.">
        <title>Metabolic engineering of the marine bacteria Neptunomonas concharum for the production of acetoin and meso-2,3-butanediol from acetate.</title>
        <authorList>
            <person name="Li W."/>
            <person name="Pu N."/>
            <person name="Liu C.-X."/>
            <person name="Yuan Q.-P."/>
            <person name="Li Z.-J."/>
        </authorList>
    </citation>
    <scope>NUCLEOTIDE SEQUENCE [LARGE SCALE GENOMIC DNA]</scope>
    <source>
        <strain evidence="2 3">JCM17730</strain>
    </source>
</reference>
<dbReference type="RefSeq" id="WP_138988583.1">
    <property type="nucleotide sequence ID" value="NZ_CP043869.1"/>
</dbReference>
<evidence type="ECO:0000313" key="2">
    <source>
        <dbReference type="EMBL" id="QEQ96203.1"/>
    </source>
</evidence>
<gene>
    <name evidence="2" type="ORF">F0U83_05500</name>
</gene>
<proteinExistence type="predicted"/>
<dbReference type="Proteomes" id="UP000324760">
    <property type="component" value="Chromosome"/>
</dbReference>
<dbReference type="KEGG" id="ncu:F0U83_05500"/>
<dbReference type="EMBL" id="CP043869">
    <property type="protein sequence ID" value="QEQ96203.1"/>
    <property type="molecule type" value="Genomic_DNA"/>
</dbReference>
<dbReference type="AlphaFoldDB" id="A0A5P1R9D3"/>
<dbReference type="CDD" id="cd07344">
    <property type="entry name" value="M48_yhfN_like"/>
    <property type="match status" value="1"/>
</dbReference>
<dbReference type="InterPro" id="IPR053136">
    <property type="entry name" value="UTP_pyrophosphatase-like"/>
</dbReference>
<dbReference type="Pfam" id="PF01863">
    <property type="entry name" value="YgjP-like"/>
    <property type="match status" value="1"/>
</dbReference>
<feature type="domain" description="YgjP-like metallopeptidase" evidence="1">
    <location>
        <begin position="22"/>
        <end position="229"/>
    </location>
</feature>
<dbReference type="Gene3D" id="3.30.2010.10">
    <property type="entry name" value="Metalloproteases ('zincins'), catalytic domain"/>
    <property type="match status" value="1"/>
</dbReference>
<evidence type="ECO:0000313" key="3">
    <source>
        <dbReference type="Proteomes" id="UP000324760"/>
    </source>
</evidence>
<organism evidence="2 3">
    <name type="scientific">Neptunomonas concharum</name>
    <dbReference type="NCBI Taxonomy" id="1031538"/>
    <lineage>
        <taxon>Bacteria</taxon>
        <taxon>Pseudomonadati</taxon>
        <taxon>Pseudomonadota</taxon>
        <taxon>Gammaproteobacteria</taxon>
        <taxon>Oceanospirillales</taxon>
        <taxon>Oceanospirillaceae</taxon>
        <taxon>Neptunomonas</taxon>
    </lineage>
</organism>
<evidence type="ECO:0000259" key="1">
    <source>
        <dbReference type="Pfam" id="PF01863"/>
    </source>
</evidence>
<protein>
    <submittedName>
        <fullName evidence="2">M48 family metallopeptidase</fullName>
    </submittedName>
</protein>
<accession>A0A5P1R9D3</accession>
<keyword evidence="3" id="KW-1185">Reference proteome</keyword>
<dbReference type="PANTHER" id="PTHR30399">
    <property type="entry name" value="UNCHARACTERIZED PROTEIN YGJP"/>
    <property type="match status" value="1"/>
</dbReference>
<dbReference type="PANTHER" id="PTHR30399:SF1">
    <property type="entry name" value="UTP PYROPHOSPHATASE"/>
    <property type="match status" value="1"/>
</dbReference>
<sequence length="238" mass="27950">MRRHYTIDSEVVDVEVILSKRKTAAIEVRQNKVRLKAPLRTPLAWIDEFICSKAHWIARQLREQRTRYESHAIALAEKPEVFYLGQRVPVVITAGASNTTSRLSEKGFLIDISRRTRRDQTLVADELLRSWFADQARIDLTRRLGYLAETTGMKPKGMVIGNYKSLWGRCSAKGEIALNWRLLLAHPEAIDYVIIHELCHLREFNHSARFWKLVAAHCPDMEMYRDYFRERSVWLNWR</sequence>
<name>A0A5P1R9D3_9GAMM</name>